<dbReference type="AlphaFoldDB" id="A0A9D4ZAG0"/>
<comment type="caution">
    <text evidence="1">The sequence shown here is derived from an EMBL/GenBank/DDBJ whole genome shotgun (WGS) entry which is preliminary data.</text>
</comment>
<name>A0A9D4ZAG0_ADICA</name>
<dbReference type="InterPro" id="IPR011990">
    <property type="entry name" value="TPR-like_helical_dom_sf"/>
</dbReference>
<gene>
    <name evidence="1" type="ORF">GOP47_0019219</name>
</gene>
<dbReference type="CDD" id="cd06257">
    <property type="entry name" value="DnaJ"/>
    <property type="match status" value="1"/>
</dbReference>
<accession>A0A9D4ZAG0</accession>
<dbReference type="InterPro" id="IPR019734">
    <property type="entry name" value="TPR_rpt"/>
</dbReference>
<dbReference type="PANTHER" id="PTHR46816:SF2">
    <property type="entry name" value="J DOMAIN-CONTAINING PROTEIN"/>
    <property type="match status" value="1"/>
</dbReference>
<sequence>MNALTLLQRHLCLSSRKLVERHLGHAKKLLLSNEPADIYCALNLLDTALKLSPHSEKAIELKARALLCLRRFQDVANLLHEFIPSLKAETLGSGRFFDTEKVKLLEGQPAEYRTEVVSNVRCFSLFPSKGKLWVTFSRKGEREQFRYVVLGQACCHLGMMQDAMVLLSNGKRAASAAVRKHGTSMREDDFILDSMFGPDSDVVNHLLHSIKYLLRRRAAALAAVEAGLYLEAARHLSKIIDGRRGTPQAFISECCLYQATAYHAANRLVDAIADCNRCLALNPMCAEAIDIRATIYETIGCFDDCLGDLDQLRALYVSGFQNHKSMWFYRPSIVDIDVQGSIDIVNSRLAAVRERWSIHDTTDHHRILGVSRGCSRAEAERALVVLSLKHRPDKAAHFIDQCEFVDDRKIEDVKGQARLMGSNLFQLIEKSYTGVLALVMEEEMRREMRGNINDLALCKAASIMSFWVDTRDIL</sequence>
<dbReference type="EMBL" id="JABFUD020000018">
    <property type="protein sequence ID" value="KAI5066595.1"/>
    <property type="molecule type" value="Genomic_DNA"/>
</dbReference>
<dbReference type="InterPro" id="IPR036869">
    <property type="entry name" value="J_dom_sf"/>
</dbReference>
<evidence type="ECO:0000313" key="2">
    <source>
        <dbReference type="Proteomes" id="UP000886520"/>
    </source>
</evidence>
<keyword evidence="2" id="KW-1185">Reference proteome</keyword>
<dbReference type="SUPFAM" id="SSF48452">
    <property type="entry name" value="TPR-like"/>
    <property type="match status" value="1"/>
</dbReference>
<dbReference type="SMART" id="SM00028">
    <property type="entry name" value="TPR"/>
    <property type="match status" value="1"/>
</dbReference>
<dbReference type="OrthoDB" id="1903421at2759"/>
<protein>
    <submittedName>
        <fullName evidence="1">Uncharacterized protein</fullName>
    </submittedName>
</protein>
<dbReference type="PANTHER" id="PTHR46816">
    <property type="entry name" value="OS01G0273500 PROTEIN"/>
    <property type="match status" value="1"/>
</dbReference>
<dbReference type="InterPro" id="IPR001623">
    <property type="entry name" value="DnaJ_domain"/>
</dbReference>
<dbReference type="Gene3D" id="1.25.40.10">
    <property type="entry name" value="Tetratricopeptide repeat domain"/>
    <property type="match status" value="1"/>
</dbReference>
<dbReference type="SUPFAM" id="SSF46565">
    <property type="entry name" value="Chaperone J-domain"/>
    <property type="match status" value="1"/>
</dbReference>
<organism evidence="1 2">
    <name type="scientific">Adiantum capillus-veneris</name>
    <name type="common">Maidenhair fern</name>
    <dbReference type="NCBI Taxonomy" id="13818"/>
    <lineage>
        <taxon>Eukaryota</taxon>
        <taxon>Viridiplantae</taxon>
        <taxon>Streptophyta</taxon>
        <taxon>Embryophyta</taxon>
        <taxon>Tracheophyta</taxon>
        <taxon>Polypodiopsida</taxon>
        <taxon>Polypodiidae</taxon>
        <taxon>Polypodiales</taxon>
        <taxon>Pteridineae</taxon>
        <taxon>Pteridaceae</taxon>
        <taxon>Vittarioideae</taxon>
        <taxon>Adiantum</taxon>
    </lineage>
</organism>
<proteinExistence type="predicted"/>
<evidence type="ECO:0000313" key="1">
    <source>
        <dbReference type="EMBL" id="KAI5066595.1"/>
    </source>
</evidence>
<dbReference type="Proteomes" id="UP000886520">
    <property type="component" value="Chromosome 18"/>
</dbReference>
<reference evidence="1" key="1">
    <citation type="submission" date="2021-01" db="EMBL/GenBank/DDBJ databases">
        <title>Adiantum capillus-veneris genome.</title>
        <authorList>
            <person name="Fang Y."/>
            <person name="Liao Q."/>
        </authorList>
    </citation>
    <scope>NUCLEOTIDE SEQUENCE</scope>
    <source>
        <strain evidence="1">H3</strain>
        <tissue evidence="1">Leaf</tissue>
    </source>
</reference>